<gene>
    <name evidence="1" type="ORF">R3P38DRAFT_3182884</name>
</gene>
<sequence length="165" mass="18560">MHILAADQARASGTIDYHCGRDDITGNIDIKHILKRLCNTLIRPLASTRDSKHSGQHINKLLNPDDRQNVKLMYDLLSAIAVLPEALNADSPTFKNTYSPFTRRFLLPHPRNIHQHQTLAPRAGRSHQCCNAWIILPGSDPLEKEFGHVRTMTGADSNTDIRPRV</sequence>
<dbReference type="AlphaFoldDB" id="A0AAW0CD69"/>
<protein>
    <submittedName>
        <fullName evidence="1">Uncharacterized protein</fullName>
    </submittedName>
</protein>
<dbReference type="Proteomes" id="UP001362999">
    <property type="component" value="Unassembled WGS sequence"/>
</dbReference>
<organism evidence="1 2">
    <name type="scientific">Favolaschia claudopus</name>
    <dbReference type="NCBI Taxonomy" id="2862362"/>
    <lineage>
        <taxon>Eukaryota</taxon>
        <taxon>Fungi</taxon>
        <taxon>Dikarya</taxon>
        <taxon>Basidiomycota</taxon>
        <taxon>Agaricomycotina</taxon>
        <taxon>Agaricomycetes</taxon>
        <taxon>Agaricomycetidae</taxon>
        <taxon>Agaricales</taxon>
        <taxon>Marasmiineae</taxon>
        <taxon>Mycenaceae</taxon>
        <taxon>Favolaschia</taxon>
    </lineage>
</organism>
<proteinExistence type="predicted"/>
<evidence type="ECO:0000313" key="2">
    <source>
        <dbReference type="Proteomes" id="UP001362999"/>
    </source>
</evidence>
<reference evidence="1 2" key="1">
    <citation type="journal article" date="2024" name="J Genomics">
        <title>Draft genome sequencing and assembly of Favolaschia claudopus CIRM-BRFM 2984 isolated from oak limbs.</title>
        <authorList>
            <person name="Navarro D."/>
            <person name="Drula E."/>
            <person name="Chaduli D."/>
            <person name="Cazenave R."/>
            <person name="Ahrendt S."/>
            <person name="Wang J."/>
            <person name="Lipzen A."/>
            <person name="Daum C."/>
            <person name="Barry K."/>
            <person name="Grigoriev I.V."/>
            <person name="Favel A."/>
            <person name="Rosso M.N."/>
            <person name="Martin F."/>
        </authorList>
    </citation>
    <scope>NUCLEOTIDE SEQUENCE [LARGE SCALE GENOMIC DNA]</scope>
    <source>
        <strain evidence="1 2">CIRM-BRFM 2984</strain>
    </source>
</reference>
<dbReference type="EMBL" id="JAWWNJ010000018">
    <property type="protein sequence ID" value="KAK7036895.1"/>
    <property type="molecule type" value="Genomic_DNA"/>
</dbReference>
<accession>A0AAW0CD69</accession>
<evidence type="ECO:0000313" key="1">
    <source>
        <dbReference type="EMBL" id="KAK7036895.1"/>
    </source>
</evidence>
<comment type="caution">
    <text evidence="1">The sequence shown here is derived from an EMBL/GenBank/DDBJ whole genome shotgun (WGS) entry which is preliminary data.</text>
</comment>
<name>A0AAW0CD69_9AGAR</name>
<keyword evidence="2" id="KW-1185">Reference proteome</keyword>